<dbReference type="InterPro" id="IPR004090">
    <property type="entry name" value="Chemotax_Me-accpt_rcpt"/>
</dbReference>
<organism evidence="7 8">
    <name type="scientific">Ideonella lacteola</name>
    <dbReference type="NCBI Taxonomy" id="2984193"/>
    <lineage>
        <taxon>Bacteria</taxon>
        <taxon>Pseudomonadati</taxon>
        <taxon>Pseudomonadota</taxon>
        <taxon>Betaproteobacteria</taxon>
        <taxon>Burkholderiales</taxon>
        <taxon>Sphaerotilaceae</taxon>
        <taxon>Ideonella</taxon>
    </lineage>
</organism>
<gene>
    <name evidence="7" type="ORF">AACH06_05490</name>
</gene>
<evidence type="ECO:0000256" key="1">
    <source>
        <dbReference type="ARBA" id="ARBA00022481"/>
    </source>
</evidence>
<feature type="domain" description="HAMP" evidence="6">
    <location>
        <begin position="210"/>
        <end position="262"/>
    </location>
</feature>
<dbReference type="PROSITE" id="PS50111">
    <property type="entry name" value="CHEMOTAXIS_TRANSDUC_2"/>
    <property type="match status" value="1"/>
</dbReference>
<dbReference type="Pfam" id="PF12729">
    <property type="entry name" value="4HB_MCP_1"/>
    <property type="match status" value="1"/>
</dbReference>
<dbReference type="Gene3D" id="1.10.287.950">
    <property type="entry name" value="Methyl-accepting chemotaxis protein"/>
    <property type="match status" value="1"/>
</dbReference>
<sequence length="513" mass="54497">MNNLKISTRLKFALGFLAALLIGVAMLAMWQMGAMRQSTTELATNWLPSVERVNQMNTATSDFRISEFQHVLNTDAAAMAAIEKTLAEVLAGFEDDRQAYEKLISSDTERKLYDEFMAEWKQYLQIHEKMLELSRKNETDQAKALLEGDARKLFDSSSAKLMKLVNLNHEGGVAESNASDEVYASARTTMIAAAVLGLALAAVASVWLVRSVMGPLNQALATADRVASGDLTGRVTITSNDEAGLVLRALERMQNNLAQVVHDVRENSESVATASAQIAQGNQDLSQRTEEQASALQQTAATMVELGTTVRNNADSAKQANQLAQGASEVAARGGEVVGKVVSTMQGISDSSRKIGDIIGVIDGIAFQTNILALNAAVEAARAGEQGRGFAVVAGEVRTLAQRSAEAAKEIKALIERSVEQVEQGTVLVDEAGQTMGEIVGSIQRVSDIVAEITAASAEQSSGISQVGDAIGQMDQVTQQNAALVEEGAAAAESLKDQAQQLVQAVAVFKLAS</sequence>
<dbReference type="PANTHER" id="PTHR43531">
    <property type="entry name" value="PROTEIN ICFG"/>
    <property type="match status" value="1"/>
</dbReference>
<dbReference type="InterPro" id="IPR003660">
    <property type="entry name" value="HAMP_dom"/>
</dbReference>
<evidence type="ECO:0000256" key="2">
    <source>
        <dbReference type="ARBA" id="ARBA00029447"/>
    </source>
</evidence>
<dbReference type="Proteomes" id="UP001371218">
    <property type="component" value="Unassembled WGS sequence"/>
</dbReference>
<evidence type="ECO:0000259" key="5">
    <source>
        <dbReference type="PROSITE" id="PS50111"/>
    </source>
</evidence>
<dbReference type="PRINTS" id="PR00260">
    <property type="entry name" value="CHEMTRNSDUCR"/>
</dbReference>
<dbReference type="SUPFAM" id="SSF58104">
    <property type="entry name" value="Methyl-accepting chemotaxis protein (MCP) signaling domain"/>
    <property type="match status" value="1"/>
</dbReference>
<dbReference type="InterPro" id="IPR024478">
    <property type="entry name" value="HlyB_4HB_MCP"/>
</dbReference>
<dbReference type="InterPro" id="IPR051310">
    <property type="entry name" value="MCP_chemotaxis"/>
</dbReference>
<dbReference type="PROSITE" id="PS50885">
    <property type="entry name" value="HAMP"/>
    <property type="match status" value="1"/>
</dbReference>
<evidence type="ECO:0000259" key="6">
    <source>
        <dbReference type="PROSITE" id="PS50885"/>
    </source>
</evidence>
<dbReference type="RefSeq" id="WP_341424618.1">
    <property type="nucleotide sequence ID" value="NZ_JBBUTG010000002.1"/>
</dbReference>
<feature type="transmembrane region" description="Helical" evidence="4">
    <location>
        <begin position="12"/>
        <end position="30"/>
    </location>
</feature>
<protein>
    <submittedName>
        <fullName evidence="7">Methyl-accepting chemotaxis protein</fullName>
    </submittedName>
</protein>
<comment type="caution">
    <text evidence="7">The sequence shown here is derived from an EMBL/GenBank/DDBJ whole genome shotgun (WGS) entry which is preliminary data.</text>
</comment>
<dbReference type="InterPro" id="IPR004089">
    <property type="entry name" value="MCPsignal_dom"/>
</dbReference>
<dbReference type="CDD" id="cd11386">
    <property type="entry name" value="MCP_signal"/>
    <property type="match status" value="1"/>
</dbReference>
<dbReference type="Pfam" id="PF00672">
    <property type="entry name" value="HAMP"/>
    <property type="match status" value="1"/>
</dbReference>
<dbReference type="CDD" id="cd06225">
    <property type="entry name" value="HAMP"/>
    <property type="match status" value="1"/>
</dbReference>
<keyword evidence="4" id="KW-0812">Transmembrane</keyword>
<keyword evidence="4" id="KW-1133">Transmembrane helix</keyword>
<evidence type="ECO:0000256" key="3">
    <source>
        <dbReference type="PROSITE-ProRule" id="PRU00284"/>
    </source>
</evidence>
<keyword evidence="8" id="KW-1185">Reference proteome</keyword>
<reference evidence="7 8" key="1">
    <citation type="submission" date="2024-04" db="EMBL/GenBank/DDBJ databases">
        <title>Novel species of the genus Ideonella isolated from streams.</title>
        <authorList>
            <person name="Lu H."/>
        </authorList>
    </citation>
    <scope>NUCLEOTIDE SEQUENCE [LARGE SCALE GENOMIC DNA]</scope>
    <source>
        <strain evidence="7 8">DXS29W</strain>
    </source>
</reference>
<dbReference type="PANTHER" id="PTHR43531:SF14">
    <property type="entry name" value="METHYL-ACCEPTING CHEMOTAXIS PROTEIN I-RELATED"/>
    <property type="match status" value="1"/>
</dbReference>
<keyword evidence="1" id="KW-0488">Methylation</keyword>
<dbReference type="InterPro" id="IPR047347">
    <property type="entry name" value="YvaQ-like_sensor"/>
</dbReference>
<evidence type="ECO:0000256" key="4">
    <source>
        <dbReference type="SAM" id="Phobius"/>
    </source>
</evidence>
<name>A0ABU9BMW7_9BURK</name>
<feature type="domain" description="Methyl-accepting transducer" evidence="5">
    <location>
        <begin position="267"/>
        <end position="496"/>
    </location>
</feature>
<dbReference type="SMART" id="SM00304">
    <property type="entry name" value="HAMP"/>
    <property type="match status" value="1"/>
</dbReference>
<evidence type="ECO:0000313" key="7">
    <source>
        <dbReference type="EMBL" id="MEK8030270.1"/>
    </source>
</evidence>
<comment type="similarity">
    <text evidence="2">Belongs to the methyl-accepting chemotaxis (MCP) protein family.</text>
</comment>
<accession>A0ABU9BMW7</accession>
<dbReference type="SMART" id="SM00283">
    <property type="entry name" value="MA"/>
    <property type="match status" value="1"/>
</dbReference>
<dbReference type="Pfam" id="PF00015">
    <property type="entry name" value="MCPsignal"/>
    <property type="match status" value="1"/>
</dbReference>
<dbReference type="EMBL" id="JBBUTG010000002">
    <property type="protein sequence ID" value="MEK8030270.1"/>
    <property type="molecule type" value="Genomic_DNA"/>
</dbReference>
<keyword evidence="4" id="KW-0472">Membrane</keyword>
<proteinExistence type="inferred from homology"/>
<keyword evidence="3" id="KW-0807">Transducer</keyword>
<dbReference type="CDD" id="cd19411">
    <property type="entry name" value="MCP2201-like_sensor"/>
    <property type="match status" value="1"/>
</dbReference>
<evidence type="ECO:0000313" key="8">
    <source>
        <dbReference type="Proteomes" id="UP001371218"/>
    </source>
</evidence>